<evidence type="ECO:0000313" key="2">
    <source>
        <dbReference type="Proteomes" id="UP001159363"/>
    </source>
</evidence>
<protein>
    <submittedName>
        <fullName evidence="1">Uncharacterized protein</fullName>
    </submittedName>
</protein>
<organism evidence="1 2">
    <name type="scientific">Dryococelus australis</name>
    <dbReference type="NCBI Taxonomy" id="614101"/>
    <lineage>
        <taxon>Eukaryota</taxon>
        <taxon>Metazoa</taxon>
        <taxon>Ecdysozoa</taxon>
        <taxon>Arthropoda</taxon>
        <taxon>Hexapoda</taxon>
        <taxon>Insecta</taxon>
        <taxon>Pterygota</taxon>
        <taxon>Neoptera</taxon>
        <taxon>Polyneoptera</taxon>
        <taxon>Phasmatodea</taxon>
        <taxon>Verophasmatodea</taxon>
        <taxon>Anareolatae</taxon>
        <taxon>Phasmatidae</taxon>
        <taxon>Eurycanthinae</taxon>
        <taxon>Dryococelus</taxon>
    </lineage>
</organism>
<reference evidence="1 2" key="1">
    <citation type="submission" date="2023-02" db="EMBL/GenBank/DDBJ databases">
        <title>LHISI_Scaffold_Assembly.</title>
        <authorList>
            <person name="Stuart O.P."/>
            <person name="Cleave R."/>
            <person name="Magrath M.J.L."/>
            <person name="Mikheyev A.S."/>
        </authorList>
    </citation>
    <scope>NUCLEOTIDE SEQUENCE [LARGE SCALE GENOMIC DNA]</scope>
    <source>
        <strain evidence="1">Daus_M_001</strain>
        <tissue evidence="1">Leg muscle</tissue>
    </source>
</reference>
<keyword evidence="2" id="KW-1185">Reference proteome</keyword>
<name>A0ABQ9HHG0_9NEOP</name>
<accession>A0ABQ9HHG0</accession>
<dbReference type="EMBL" id="JARBHB010000005">
    <property type="protein sequence ID" value="KAJ8883674.1"/>
    <property type="molecule type" value="Genomic_DNA"/>
</dbReference>
<dbReference type="Proteomes" id="UP001159363">
    <property type="component" value="Chromosome 4"/>
</dbReference>
<proteinExistence type="predicted"/>
<evidence type="ECO:0000313" key="1">
    <source>
        <dbReference type="EMBL" id="KAJ8883674.1"/>
    </source>
</evidence>
<gene>
    <name evidence="1" type="ORF">PR048_015528</name>
</gene>
<sequence length="346" mass="39943">MIRLLHGLSVAGIGTRCETDYLIQLDIPPTTPSISQVRTCHDEEDHGAQSREWSSAGMRGWGEREIPEKTRQPTASSGTIPLVKTRSDPENWKIRDFNDLQARIYSLMYRYADVNIHFEDVSQITSICTRTRTPSHNSLHILHFEQIRTRTPSHNSLHTLRLEQIHTRTPSHNSLHTLRLEQIHTRTPSHNSLHTLYLEQIHTRTPSHNSLHTLHLEQIHTRTPSHNSLHTLRLEQIHTRTPSHNSLHTLYLEQIHTRTPSHNSMHTLHLEQIHTHTTSHNSLHTLHFEQIHTRTPSHNSLHTLRSCKRNVCQHAELSSEHAILCGRGRGIGRRIAASVRSFELIN</sequence>
<comment type="caution">
    <text evidence="1">The sequence shown here is derived from an EMBL/GenBank/DDBJ whole genome shotgun (WGS) entry which is preliminary data.</text>
</comment>